<feature type="compositionally biased region" description="Basic and acidic residues" evidence="5">
    <location>
        <begin position="305"/>
        <end position="318"/>
    </location>
</feature>
<sequence length="1417" mass="162849">MGNCIKMYEQNYDSANTLDQIHTHAESISNVFNARVETNKDCIVSPYHKGSSDTGERELNKADSECEKCLWKDSLPQRSFLDDTEGKEVEHICYVNSFEKQSVIKSVSYMMKQRITQQIDNLSVGNFQEENEQATERTEHFVHEEKDKSCYHVLTPLVDSVMGSKHESLESANISETVCDFRSFPAPKSFTFRNDNLSLGTTIKTSNRINSFEEAMFKADGSSQNPTATLSSCLLLPLNNLSSENIQMGFSDQKKTSEIHCQSWTKNTGDLLKVPLPLTTFSEDIQGGTYSQVNLVMENAIESSDTDKLRTGDQHKGDNNVSSDESTLTDAVSKNKFDIFRNNAKENDDGKNKQSLVSIEIAEHITHNKLSGDKFQCEKDIENHNYTMNNQSSNATAKSEWINRRFNSEIMYCEFQQIDNMFDDKPEDMSGLQLQDTLCAKHEQAPCVVTSDDLFSVNTDLDMKSNFLSDIFTNKLSDLIEWAPHTAKPKTPDGKAVLQKQEQYQRSIRDLITKMEKLNIALVHCLDVPLETGIIQFQVIQHEISGLKEDISQVRCIANQLLKSPNVAAHNAVEATMRMLTDRSTDLETLAENTGRQLQGPAVDTESHKQLVTAKISNESWQKISSSSETRITTQRVKENWDKLYQILTEKKDNSWFVLRTRKPQELVTVSVNAYPRHTVCLRELQKVQRNLVDVRGCWSQLQKKEKQLQFKEILSFQLKYQVNLQDVSHWLDMVEQQLLCAPISVEEEIIHQNLLGHISSLQEEIANIDKQVRASLTSQEITSEDLEKITTTLNTRFNMLKDAVLSQLEELQHDRSQWKHVKDKIAELQNLMIDTEKLFLAPVSEDLDQLLSDSLKIDARIKSCESQIEELRLEKSKLLQSDLTEVFFAQFSNLQCKFLELHEKALEKKVTIQNCLFLHDQYQKLLNEYELYLATVKDKLQFDFLAARDLGHLRQQLTSHKELFDDLEVHKTILDSLASQCEKSTKARFQQQQSFLSNLTLELIDQSNCHGQRLRYLIHQWAEFDEKYLKLEKVLNTIESQMPAQVLRGDSLSVIQEKCKKFKQLRSELTTERGSLFEIVDEGREILHSVTCPTLKTLVTGLADKWIAINDHINCQLKSAETLSDQLSTFETQAAKLTSWVNATVLKLSYLKQLTAQDLQDITTVKAKMEDVLELQKEFDSKQKLKNKVTSTGVQILLNNICDQQSLSDILSNIEVNWLELQSQLSEVHRSLHTVLMHSTSSHQALNEISLWVDERNTILLSDANKKISTATDIEIMVNRYRVYKSELRGWQMMLDFVNQQVLDSPAEELDTLQEKMEYIATLDKLYKDWRKVSSGVMERLNSLEVVLSDWEVFKTCFDKLHFWLLSQEDKIRQYKMIGCEPEVKHALQELQATQELFQMKKVRLDLTYEPGKSTD</sequence>
<dbReference type="PANTHER" id="PTHR14514">
    <property type="entry name" value="PKA ANCHORING PROTEIN"/>
    <property type="match status" value="1"/>
</dbReference>
<keyword evidence="3" id="KW-0677">Repeat</keyword>
<organism evidence="6 7">
    <name type="scientific">Candidula unifasciata</name>
    <dbReference type="NCBI Taxonomy" id="100452"/>
    <lineage>
        <taxon>Eukaryota</taxon>
        <taxon>Metazoa</taxon>
        <taxon>Spiralia</taxon>
        <taxon>Lophotrochozoa</taxon>
        <taxon>Mollusca</taxon>
        <taxon>Gastropoda</taxon>
        <taxon>Heterobranchia</taxon>
        <taxon>Euthyneura</taxon>
        <taxon>Panpulmonata</taxon>
        <taxon>Eupulmonata</taxon>
        <taxon>Stylommatophora</taxon>
        <taxon>Helicina</taxon>
        <taxon>Helicoidea</taxon>
        <taxon>Geomitridae</taxon>
        <taxon>Candidula</taxon>
    </lineage>
</organism>
<gene>
    <name evidence="6" type="ORF">CUNI_LOCUS9383</name>
</gene>
<evidence type="ECO:0000256" key="2">
    <source>
        <dbReference type="ARBA" id="ARBA00022553"/>
    </source>
</evidence>
<evidence type="ECO:0000256" key="5">
    <source>
        <dbReference type="SAM" id="MobiDB-lite"/>
    </source>
</evidence>
<dbReference type="SUPFAM" id="SSF46966">
    <property type="entry name" value="Spectrin repeat"/>
    <property type="match status" value="6"/>
</dbReference>
<dbReference type="Proteomes" id="UP000678393">
    <property type="component" value="Unassembled WGS sequence"/>
</dbReference>
<evidence type="ECO:0000256" key="3">
    <source>
        <dbReference type="ARBA" id="ARBA00022737"/>
    </source>
</evidence>
<dbReference type="EMBL" id="CAJHNH020001628">
    <property type="protein sequence ID" value="CAG5123825.1"/>
    <property type="molecule type" value="Genomic_DNA"/>
</dbReference>
<dbReference type="PANTHER" id="PTHR14514:SF2">
    <property type="entry name" value="A-KINASE ANCHOR PROTEIN 6"/>
    <property type="match status" value="1"/>
</dbReference>
<reference evidence="6" key="1">
    <citation type="submission" date="2021-04" db="EMBL/GenBank/DDBJ databases">
        <authorList>
            <consortium name="Molecular Ecology Group"/>
        </authorList>
    </citation>
    <scope>NUCLEOTIDE SEQUENCE</scope>
</reference>
<evidence type="ECO:0000256" key="1">
    <source>
        <dbReference type="ARBA" id="ARBA00004308"/>
    </source>
</evidence>
<feature type="region of interest" description="Disordered" evidence="5">
    <location>
        <begin position="303"/>
        <end position="329"/>
    </location>
</feature>
<keyword evidence="7" id="KW-1185">Reference proteome</keyword>
<keyword evidence="2" id="KW-0597">Phosphoprotein</keyword>
<protein>
    <submittedName>
        <fullName evidence="6">Uncharacterized protein</fullName>
    </submittedName>
</protein>
<comment type="subcellular location">
    <subcellularLocation>
        <location evidence="1">Endomembrane system</location>
    </subcellularLocation>
</comment>
<keyword evidence="4" id="KW-0472">Membrane</keyword>
<evidence type="ECO:0000313" key="7">
    <source>
        <dbReference type="Proteomes" id="UP000678393"/>
    </source>
</evidence>
<dbReference type="OrthoDB" id="6158803at2759"/>
<comment type="caution">
    <text evidence="6">The sequence shown here is derived from an EMBL/GenBank/DDBJ whole genome shotgun (WGS) entry which is preliminary data.</text>
</comment>
<accession>A0A8S3Z738</accession>
<evidence type="ECO:0000256" key="4">
    <source>
        <dbReference type="ARBA" id="ARBA00023136"/>
    </source>
</evidence>
<name>A0A8S3Z738_9EUPU</name>
<dbReference type="SMART" id="SM00150">
    <property type="entry name" value="SPEC"/>
    <property type="match status" value="6"/>
</dbReference>
<dbReference type="InterPro" id="IPR018159">
    <property type="entry name" value="Spectrin/alpha-actinin"/>
</dbReference>
<feature type="compositionally biased region" description="Polar residues" evidence="5">
    <location>
        <begin position="319"/>
        <end position="329"/>
    </location>
</feature>
<dbReference type="Gene3D" id="1.20.58.60">
    <property type="match status" value="4"/>
</dbReference>
<evidence type="ECO:0000313" key="6">
    <source>
        <dbReference type="EMBL" id="CAG5123825.1"/>
    </source>
</evidence>
<proteinExistence type="predicted"/>